<dbReference type="EMBL" id="CAADFH010000079">
    <property type="protein sequence ID" value="VFJ98129.1"/>
    <property type="molecule type" value="Genomic_DNA"/>
</dbReference>
<reference evidence="1" key="1">
    <citation type="submission" date="2019-02" db="EMBL/GenBank/DDBJ databases">
        <authorList>
            <person name="Gruber-Vodicka R. H."/>
            <person name="Seah K. B. B."/>
        </authorList>
    </citation>
    <scope>NUCLEOTIDE SEQUENCE</scope>
    <source>
        <strain evidence="1">BECK_M6</strain>
    </source>
</reference>
<organism evidence="1">
    <name type="scientific">Candidatus Kentrum sp. LFY</name>
    <dbReference type="NCBI Taxonomy" id="2126342"/>
    <lineage>
        <taxon>Bacteria</taxon>
        <taxon>Pseudomonadati</taxon>
        <taxon>Pseudomonadota</taxon>
        <taxon>Gammaproteobacteria</taxon>
        <taxon>Candidatus Kentrum</taxon>
    </lineage>
</organism>
<proteinExistence type="predicted"/>
<evidence type="ECO:0000313" key="1">
    <source>
        <dbReference type="EMBL" id="VFJ98129.1"/>
    </source>
</evidence>
<protein>
    <submittedName>
        <fullName evidence="1">Uncharacterized protein</fullName>
    </submittedName>
</protein>
<sequence length="185" mass="20726">MAPAPRCIGPGRRTRWRARTARLNAAKISPRRQRVPARAHGINGARPEDLPLAENIKQVRSGIKHTSREFGKLDRSRGARGKMAMNRPKLPLKAKNGPSKTKTLDTLRRALDFIPSLEQHGTGERDSASAFERWCRNTEVAIVQAFGDGHHYVNDFGIISYHSSESVFDLLEEFHRAEPDSPLSP</sequence>
<gene>
    <name evidence="1" type="ORF">BECKLFY1418A_GA0070994_10796</name>
</gene>
<name>A0A450V030_9GAMM</name>
<dbReference type="AlphaFoldDB" id="A0A450V030"/>
<accession>A0A450V030</accession>